<sequence>MRMNLFSAIVDAVRAAPVEVMKFHLNWRGEPASNPRLAAMLSALTRHPWPVEWHTNATIITDRNAPAIIDSHPGQRVMMSLDGGDRDSFEKNRGAGAWPKALRGAEALLDARNGRATPFIGIYQLDLGVDPESYDERFVRITERVDSHVVEKPVDLDGAVIGHQPLAIPRGPCFWLGNVLAIDVDGYAWTCLLRKGTRLGSVVDEGVMAVLDRARDLRRRVTAETRAVVPGCSSCHKKEGHAWVPA</sequence>
<accession>A0A327Z4P4</accession>
<organism evidence="2 3">
    <name type="scientific">Actinoplanes lutulentus</name>
    <dbReference type="NCBI Taxonomy" id="1287878"/>
    <lineage>
        <taxon>Bacteria</taxon>
        <taxon>Bacillati</taxon>
        <taxon>Actinomycetota</taxon>
        <taxon>Actinomycetes</taxon>
        <taxon>Micromonosporales</taxon>
        <taxon>Micromonosporaceae</taxon>
        <taxon>Actinoplanes</taxon>
    </lineage>
</organism>
<comment type="caution">
    <text evidence="2">The sequence shown here is derived from an EMBL/GenBank/DDBJ whole genome shotgun (WGS) entry which is preliminary data.</text>
</comment>
<dbReference type="SUPFAM" id="SSF102114">
    <property type="entry name" value="Radical SAM enzymes"/>
    <property type="match status" value="1"/>
</dbReference>
<dbReference type="EMBL" id="QLMJ01000017">
    <property type="protein sequence ID" value="RAK29720.1"/>
    <property type="molecule type" value="Genomic_DNA"/>
</dbReference>
<dbReference type="AlphaFoldDB" id="A0A327Z4P4"/>
<keyword evidence="3" id="KW-1185">Reference proteome</keyword>
<dbReference type="InterPro" id="IPR013785">
    <property type="entry name" value="Aldolase_TIM"/>
</dbReference>
<protein>
    <recommendedName>
        <fullName evidence="1">4Fe4S-binding SPASM domain-containing protein</fullName>
    </recommendedName>
</protein>
<evidence type="ECO:0000313" key="3">
    <source>
        <dbReference type="Proteomes" id="UP000249341"/>
    </source>
</evidence>
<dbReference type="Gene3D" id="3.20.20.70">
    <property type="entry name" value="Aldolase class I"/>
    <property type="match status" value="1"/>
</dbReference>
<dbReference type="Proteomes" id="UP000249341">
    <property type="component" value="Unassembled WGS sequence"/>
</dbReference>
<reference evidence="2 3" key="1">
    <citation type="submission" date="2018-06" db="EMBL/GenBank/DDBJ databases">
        <title>Genomic Encyclopedia of Type Strains, Phase III (KMG-III): the genomes of soil and plant-associated and newly described type strains.</title>
        <authorList>
            <person name="Whitman W."/>
        </authorList>
    </citation>
    <scope>NUCLEOTIDE SEQUENCE [LARGE SCALE GENOMIC DNA]</scope>
    <source>
        <strain evidence="2 3">CGMCC 4.7090</strain>
    </source>
</reference>
<feature type="domain" description="4Fe4S-binding SPASM" evidence="1">
    <location>
        <begin position="173"/>
        <end position="236"/>
    </location>
</feature>
<dbReference type="CDD" id="cd01335">
    <property type="entry name" value="Radical_SAM"/>
    <property type="match status" value="1"/>
</dbReference>
<dbReference type="InterPro" id="IPR023885">
    <property type="entry name" value="4Fe4S-binding_SPASM_dom"/>
</dbReference>
<name>A0A327Z4P4_9ACTN</name>
<evidence type="ECO:0000313" key="2">
    <source>
        <dbReference type="EMBL" id="RAK29720.1"/>
    </source>
</evidence>
<evidence type="ECO:0000259" key="1">
    <source>
        <dbReference type="Pfam" id="PF13186"/>
    </source>
</evidence>
<gene>
    <name evidence="2" type="ORF">B0I29_11746</name>
</gene>
<proteinExistence type="predicted"/>
<dbReference type="InterPro" id="IPR058240">
    <property type="entry name" value="rSAM_sf"/>
</dbReference>
<dbReference type="Pfam" id="PF13186">
    <property type="entry name" value="SPASM"/>
    <property type="match status" value="1"/>
</dbReference>